<keyword evidence="2" id="KW-0804">Transcription</keyword>
<dbReference type="AlphaFoldDB" id="A0A1H7QQB9"/>
<dbReference type="PANTHER" id="PTHR30437">
    <property type="entry name" value="TRANSCRIPTION ELONGATION FACTOR GREA"/>
    <property type="match status" value="1"/>
</dbReference>
<sequence length="160" mass="16540">MSSEPEPISAASRQALEQELVDLRAERQAAAETLGVTDSAGDRADQADELQRVTDVARLDARINDVTLRLRQGAEAGPPSSDEVGVGSTVTLRFDGAGTQETFHIGVVANELDEGLVTSDSPLGEALLGHRVGDSVAYRTPSGQATAVIVAIGDVSGADS</sequence>
<dbReference type="STRING" id="235985.SAMN05414137_109127"/>
<dbReference type="PIRSF" id="PIRSF006092">
    <property type="entry name" value="GreA_GreB"/>
    <property type="match status" value="1"/>
</dbReference>
<dbReference type="InterPro" id="IPR036953">
    <property type="entry name" value="GreA/GreB_C_sf"/>
</dbReference>
<dbReference type="GO" id="GO:0003746">
    <property type="term" value="F:translation elongation factor activity"/>
    <property type="evidence" value="ECO:0007669"/>
    <property type="project" value="UniProtKB-KW"/>
</dbReference>
<evidence type="ECO:0000256" key="2">
    <source>
        <dbReference type="ARBA" id="ARBA00023163"/>
    </source>
</evidence>
<reference evidence="6" key="1">
    <citation type="submission" date="2016-10" db="EMBL/GenBank/DDBJ databases">
        <authorList>
            <person name="Varghese N."/>
        </authorList>
    </citation>
    <scope>NUCLEOTIDE SEQUENCE [LARGE SCALE GENOMIC DNA]</scope>
    <source>
        <strain evidence="6">DSM 45096 / BCRC 16803 / CGMCC 4.1857 / CIP 109030 / JCM 12277 / KCTC 19219 / NBRC 100920 / 33214</strain>
    </source>
</reference>
<keyword evidence="6" id="KW-1185">Reference proteome</keyword>
<dbReference type="RefSeq" id="WP_042445319.1">
    <property type="nucleotide sequence ID" value="NZ_BBPN01000009.1"/>
</dbReference>
<dbReference type="GO" id="GO:0006354">
    <property type="term" value="P:DNA-templated transcription elongation"/>
    <property type="evidence" value="ECO:0007669"/>
    <property type="project" value="TreeGrafter"/>
</dbReference>
<evidence type="ECO:0000313" key="5">
    <source>
        <dbReference type="EMBL" id="SEL49487.1"/>
    </source>
</evidence>
<accession>A0A1H7QQB9</accession>
<dbReference type="PANTHER" id="PTHR30437:SF4">
    <property type="entry name" value="TRANSCRIPTION ELONGATION FACTOR GREA"/>
    <property type="match status" value="1"/>
</dbReference>
<dbReference type="InterPro" id="IPR001437">
    <property type="entry name" value="Tscrpt_elong_fac_GreA/B_C"/>
</dbReference>
<dbReference type="EMBL" id="FOAZ01000009">
    <property type="protein sequence ID" value="SEL49487.1"/>
    <property type="molecule type" value="Genomic_DNA"/>
</dbReference>
<keyword evidence="5" id="KW-0648">Protein biosynthesis</keyword>
<evidence type="ECO:0000259" key="4">
    <source>
        <dbReference type="Pfam" id="PF03449"/>
    </source>
</evidence>
<keyword evidence="1" id="KW-0805">Transcription regulation</keyword>
<protein>
    <submittedName>
        <fullName evidence="5">Transcription elongation factor GreA</fullName>
    </submittedName>
</protein>
<proteinExistence type="predicted"/>
<dbReference type="Proteomes" id="UP000183015">
    <property type="component" value="Unassembled WGS sequence"/>
</dbReference>
<feature type="domain" description="Transcription elongation factor GreA/GreB C-terminal" evidence="3">
    <location>
        <begin position="80"/>
        <end position="152"/>
    </location>
</feature>
<dbReference type="SUPFAM" id="SSF54534">
    <property type="entry name" value="FKBP-like"/>
    <property type="match status" value="1"/>
</dbReference>
<dbReference type="eggNOG" id="COG0782">
    <property type="taxonomic scope" value="Bacteria"/>
</dbReference>
<dbReference type="GO" id="GO:0003677">
    <property type="term" value="F:DNA binding"/>
    <property type="evidence" value="ECO:0007669"/>
    <property type="project" value="InterPro"/>
</dbReference>
<keyword evidence="5" id="KW-0251">Elongation factor</keyword>
<dbReference type="GO" id="GO:0070063">
    <property type="term" value="F:RNA polymerase binding"/>
    <property type="evidence" value="ECO:0007669"/>
    <property type="project" value="InterPro"/>
</dbReference>
<evidence type="ECO:0000313" key="6">
    <source>
        <dbReference type="Proteomes" id="UP000183015"/>
    </source>
</evidence>
<dbReference type="Pfam" id="PF01272">
    <property type="entry name" value="GreA_GreB"/>
    <property type="match status" value="1"/>
</dbReference>
<evidence type="ECO:0000256" key="1">
    <source>
        <dbReference type="ARBA" id="ARBA00023015"/>
    </source>
</evidence>
<evidence type="ECO:0000259" key="3">
    <source>
        <dbReference type="Pfam" id="PF01272"/>
    </source>
</evidence>
<feature type="domain" description="Transcription elongation factor GreA/GreB N-terminal" evidence="4">
    <location>
        <begin position="7"/>
        <end position="71"/>
    </location>
</feature>
<dbReference type="Pfam" id="PF03449">
    <property type="entry name" value="GreA_GreB_N"/>
    <property type="match status" value="1"/>
</dbReference>
<dbReference type="Gene3D" id="3.10.50.30">
    <property type="entry name" value="Transcription elongation factor, GreA/GreB, C-terminal domain"/>
    <property type="match status" value="1"/>
</dbReference>
<dbReference type="OrthoDB" id="3823115at2"/>
<dbReference type="InterPro" id="IPR022691">
    <property type="entry name" value="Tscrpt_elong_fac_GreA/B_N"/>
</dbReference>
<dbReference type="InterPro" id="IPR023459">
    <property type="entry name" value="Tscrpt_elong_fac_GreA/B_fam"/>
</dbReference>
<dbReference type="NCBIfam" id="NF004548">
    <property type="entry name" value="PRK05892.1"/>
    <property type="match status" value="1"/>
</dbReference>
<name>A0A1H7QQB9_STRJI</name>
<organism evidence="5 6">
    <name type="scientific">Streptacidiphilus jiangxiensis</name>
    <dbReference type="NCBI Taxonomy" id="235985"/>
    <lineage>
        <taxon>Bacteria</taxon>
        <taxon>Bacillati</taxon>
        <taxon>Actinomycetota</taxon>
        <taxon>Actinomycetes</taxon>
        <taxon>Kitasatosporales</taxon>
        <taxon>Streptomycetaceae</taxon>
        <taxon>Streptacidiphilus</taxon>
    </lineage>
</organism>
<gene>
    <name evidence="5" type="ORF">SAMN05414137_109127</name>
</gene>
<dbReference type="GO" id="GO:0032784">
    <property type="term" value="P:regulation of DNA-templated transcription elongation"/>
    <property type="evidence" value="ECO:0007669"/>
    <property type="project" value="InterPro"/>
</dbReference>